<evidence type="ECO:0000313" key="3">
    <source>
        <dbReference type="Proteomes" id="UP001642540"/>
    </source>
</evidence>
<accession>A0ABP1S1B7</accession>
<evidence type="ECO:0000313" key="2">
    <source>
        <dbReference type="EMBL" id="CAL8140795.1"/>
    </source>
</evidence>
<reference evidence="2 3" key="1">
    <citation type="submission" date="2024-08" db="EMBL/GenBank/DDBJ databases">
        <authorList>
            <person name="Cucini C."/>
            <person name="Frati F."/>
        </authorList>
    </citation>
    <scope>NUCLEOTIDE SEQUENCE [LARGE SCALE GENOMIC DNA]</scope>
</reference>
<dbReference type="Proteomes" id="UP001642540">
    <property type="component" value="Unassembled WGS sequence"/>
</dbReference>
<proteinExistence type="predicted"/>
<feature type="compositionally biased region" description="Low complexity" evidence="1">
    <location>
        <begin position="218"/>
        <end position="229"/>
    </location>
</feature>
<feature type="region of interest" description="Disordered" evidence="1">
    <location>
        <begin position="579"/>
        <end position="611"/>
    </location>
</feature>
<sequence>MESPSHGSSSSTSTSASSNSTPRRNPPQPSSPSGRSSPEGRTSGGSGTPVKIGNPFSRFLSQLKSIISEGSLIEPTSDVAPGVDHCCSSSSRCHYGLPVHHDACSSPLSSNNTFPPQEVRSRLIVYRDCDRRGRKILFDSDHVSSDYRYLQPTDPKLLKQLGEYVFGCVPLASASSPGMDKRFCKWKVDTEEGTKTLYIWSKIFELGPSKSGKTDRPSSASDCSDQSSSGYETTSSGKTFSLPLFQQRPSSRGGGGGSSSSGYSSSSFPQTRSLPGRIDSYKTNLALVWILSQSSTSSSSSSSISTSTSASTSTSTPFLYLSPLVEKLMLSPLSSITKSSYHNSSHFVTSLKNVSTALTRDLRDFTSNPHVVNLSLVKPPLSDMVNIKLTTKFLELLLLNMEKENGYSNSPLKLSVNVVLNLKKWTEVKALLYFLKMFLKSCVCKCGILEDDYQKDRELLVETGMDVVSQSQTQTQSSSASGFDSSLELDCVDSGIELGDSNSRLQTVSSASISRRKWSIVSEEEGEESSELGSSHDEGCCGGGGNGLENRVSFHLGDADNDQSEAKLALGEVDLSRLRGQQRRRLSTDSNSSTEAAAPQVPSPSSPKRPPLEVKLNLRNEGKVKDTCPVKYSPCYLCNGTYITENQRFNPFYFCQILAKPGNPVSFDYEYISFMKIIEFYGSGQVRSFNLNSDENNSTSGGGSTSGGSTSSTEDEQLSNNSKICQKVKEFVEGYVALSKVTNDGDKLNNFSTFQMEQIRDYL</sequence>
<protein>
    <submittedName>
        <fullName evidence="2">Uncharacterized protein</fullName>
    </submittedName>
</protein>
<feature type="compositionally biased region" description="Low complexity" evidence="1">
    <location>
        <begin position="31"/>
        <end position="41"/>
    </location>
</feature>
<name>A0ABP1S1B7_9HEXA</name>
<keyword evidence="3" id="KW-1185">Reference proteome</keyword>
<feature type="region of interest" description="Disordered" evidence="1">
    <location>
        <begin position="296"/>
        <end position="315"/>
    </location>
</feature>
<feature type="compositionally biased region" description="Polar residues" evidence="1">
    <location>
        <begin position="230"/>
        <end position="239"/>
    </location>
</feature>
<comment type="caution">
    <text evidence="2">The sequence shown here is derived from an EMBL/GenBank/DDBJ whole genome shotgun (WGS) entry which is preliminary data.</text>
</comment>
<gene>
    <name evidence="2" type="ORF">ODALV1_LOCUS28426</name>
</gene>
<feature type="compositionally biased region" description="Low complexity" evidence="1">
    <location>
        <begin position="1"/>
        <end position="23"/>
    </location>
</feature>
<feature type="region of interest" description="Disordered" evidence="1">
    <location>
        <begin position="692"/>
        <end position="717"/>
    </location>
</feature>
<organism evidence="2 3">
    <name type="scientific">Orchesella dallaii</name>
    <dbReference type="NCBI Taxonomy" id="48710"/>
    <lineage>
        <taxon>Eukaryota</taxon>
        <taxon>Metazoa</taxon>
        <taxon>Ecdysozoa</taxon>
        <taxon>Arthropoda</taxon>
        <taxon>Hexapoda</taxon>
        <taxon>Collembola</taxon>
        <taxon>Entomobryomorpha</taxon>
        <taxon>Entomobryoidea</taxon>
        <taxon>Orchesellidae</taxon>
        <taxon>Orchesellinae</taxon>
        <taxon>Orchesella</taxon>
    </lineage>
</organism>
<feature type="region of interest" description="Disordered" evidence="1">
    <location>
        <begin position="1"/>
        <end position="54"/>
    </location>
</feature>
<evidence type="ECO:0000256" key="1">
    <source>
        <dbReference type="SAM" id="MobiDB-lite"/>
    </source>
</evidence>
<feature type="region of interest" description="Disordered" evidence="1">
    <location>
        <begin position="209"/>
        <end position="271"/>
    </location>
</feature>
<feature type="region of interest" description="Disordered" evidence="1">
    <location>
        <begin position="519"/>
        <end position="540"/>
    </location>
</feature>
<dbReference type="EMBL" id="CAXLJM020000141">
    <property type="protein sequence ID" value="CAL8140795.1"/>
    <property type="molecule type" value="Genomic_DNA"/>
</dbReference>